<evidence type="ECO:0000256" key="5">
    <source>
        <dbReference type="ARBA" id="ARBA00023004"/>
    </source>
</evidence>
<evidence type="ECO:0000256" key="4">
    <source>
        <dbReference type="ARBA" id="ARBA00022982"/>
    </source>
</evidence>
<dbReference type="EC" id="1.7.99.4" evidence="8"/>
<proteinExistence type="predicted"/>
<keyword evidence="6" id="KW-1133">Transmembrane helix</keyword>
<dbReference type="AlphaFoldDB" id="A0A1W1HZX3"/>
<dbReference type="Pfam" id="PF09459">
    <property type="entry name" value="EB_dh"/>
    <property type="match status" value="1"/>
</dbReference>
<evidence type="ECO:0000259" key="7">
    <source>
        <dbReference type="SMART" id="SM00887"/>
    </source>
</evidence>
<evidence type="ECO:0000256" key="1">
    <source>
        <dbReference type="ARBA" id="ARBA00022448"/>
    </source>
</evidence>
<dbReference type="GO" id="GO:0016491">
    <property type="term" value="F:oxidoreductase activity"/>
    <property type="evidence" value="ECO:0007669"/>
    <property type="project" value="UniProtKB-KW"/>
</dbReference>
<keyword evidence="1" id="KW-0813">Transport</keyword>
<keyword evidence="6" id="KW-0472">Membrane</keyword>
<dbReference type="RefSeq" id="WP_080885000.1">
    <property type="nucleotide sequence ID" value="NZ_LT828648.1"/>
</dbReference>
<dbReference type="GO" id="GO:0046872">
    <property type="term" value="F:metal ion binding"/>
    <property type="evidence" value="ECO:0007669"/>
    <property type="project" value="UniProtKB-KW"/>
</dbReference>
<evidence type="ECO:0000256" key="6">
    <source>
        <dbReference type="SAM" id="Phobius"/>
    </source>
</evidence>
<dbReference type="SMART" id="SM00887">
    <property type="entry name" value="EB_dh"/>
    <property type="match status" value="1"/>
</dbReference>
<dbReference type="GO" id="GO:0020037">
    <property type="term" value="F:heme binding"/>
    <property type="evidence" value="ECO:0007669"/>
    <property type="project" value="InterPro"/>
</dbReference>
<evidence type="ECO:0000313" key="8">
    <source>
        <dbReference type="EMBL" id="SLM46284.1"/>
    </source>
</evidence>
<keyword evidence="3" id="KW-0479">Metal-binding</keyword>
<dbReference type="EMBL" id="LT828648">
    <property type="protein sequence ID" value="SLM46284.1"/>
    <property type="molecule type" value="Genomic_DNA"/>
</dbReference>
<dbReference type="Gene3D" id="2.60.40.1190">
    <property type="match status" value="1"/>
</dbReference>
<keyword evidence="4" id="KW-0249">Electron transport</keyword>
<sequence length="317" mass="34365">MRVVQTHNKSVVFGILLSALIVGVMLTIGQVPLAVSQPVTIPAKAVKGPIPMDGANPLWESVPGVIVPLSGQLITTPMHPNISVKSVFVKSMTNGKELGLRVEWSDQTKNDTTIGPQDFRDQVAIMFPVNTSGAPPFQCMGQSGGTTNIWRWNAEWQKDLGKDSAGIWDVDDQYPGIFWDYYFEEPAGGVTYPDRIGRSLGPFNPGIWSGNIMSDPTLRVSSVEDLNANGFSTLTTQAHQDVIGNGVWEPSGSVKGGGYTGPTWRVVVKRTLETGDANDTQFKAGMSVPIAFAVWDGNNIERNGMKALSTWFTLKLP</sequence>
<dbReference type="OrthoDB" id="9772663at2"/>
<gene>
    <name evidence="8" type="ORF">NSJP_0112</name>
</gene>
<evidence type="ECO:0000256" key="3">
    <source>
        <dbReference type="ARBA" id="ARBA00022723"/>
    </source>
</evidence>
<keyword evidence="6" id="KW-0812">Transmembrane</keyword>
<keyword evidence="2" id="KW-0349">Heme</keyword>
<feature type="transmembrane region" description="Helical" evidence="6">
    <location>
        <begin position="12"/>
        <end position="35"/>
    </location>
</feature>
<dbReference type="KEGG" id="nja:NSJP_0112"/>
<evidence type="ECO:0000256" key="2">
    <source>
        <dbReference type="ARBA" id="ARBA00022617"/>
    </source>
</evidence>
<keyword evidence="9" id="KW-1185">Reference proteome</keyword>
<accession>A0A1W1HZX3</accession>
<dbReference type="InterPro" id="IPR019020">
    <property type="entry name" value="Cyt-c552/DMSO_Rdtase_haem-bd"/>
</dbReference>
<evidence type="ECO:0000313" key="9">
    <source>
        <dbReference type="Proteomes" id="UP000192042"/>
    </source>
</evidence>
<keyword evidence="8" id="KW-0560">Oxidoreductase</keyword>
<dbReference type="Proteomes" id="UP000192042">
    <property type="component" value="Chromosome I"/>
</dbReference>
<protein>
    <submittedName>
        <fullName evidence="8">Putative Nitrate reductase, gamma subunit</fullName>
        <ecNumber evidence="8">1.7.99.4</ecNumber>
    </submittedName>
</protein>
<dbReference type="STRING" id="1325564.NSJP_0112"/>
<organism evidence="8 9">
    <name type="scientific">Nitrospira japonica</name>
    <dbReference type="NCBI Taxonomy" id="1325564"/>
    <lineage>
        <taxon>Bacteria</taxon>
        <taxon>Pseudomonadati</taxon>
        <taxon>Nitrospirota</taxon>
        <taxon>Nitrospiria</taxon>
        <taxon>Nitrospirales</taxon>
        <taxon>Nitrospiraceae</taxon>
        <taxon>Nitrospira</taxon>
    </lineage>
</organism>
<feature type="domain" description="Cytochrome c-552/DMSO reductase-like haem-binding" evidence="7">
    <location>
        <begin position="56"/>
        <end position="307"/>
    </location>
</feature>
<reference evidence="8 9" key="1">
    <citation type="submission" date="2017-03" db="EMBL/GenBank/DDBJ databases">
        <authorList>
            <person name="Afonso C.L."/>
            <person name="Miller P.J."/>
            <person name="Scott M.A."/>
            <person name="Spackman E."/>
            <person name="Goraichik I."/>
            <person name="Dimitrov K.M."/>
            <person name="Suarez D.L."/>
            <person name="Swayne D.E."/>
        </authorList>
    </citation>
    <scope>NUCLEOTIDE SEQUENCE [LARGE SCALE GENOMIC DNA]</scope>
    <source>
        <strain evidence="8">Genome sequencing of Nitrospira japonica strain NJ11</strain>
    </source>
</reference>
<name>A0A1W1HZX3_9BACT</name>
<keyword evidence="5" id="KW-0408">Iron</keyword>